<dbReference type="RefSeq" id="XP_010457210.1">
    <property type="nucleotide sequence ID" value="XM_010458908.2"/>
</dbReference>
<evidence type="ECO:0000313" key="3">
    <source>
        <dbReference type="RefSeq" id="XP_010457210.1"/>
    </source>
</evidence>
<organism evidence="1 2">
    <name type="scientific">Camelina sativa</name>
    <name type="common">False flax</name>
    <name type="synonym">Myagrum sativum</name>
    <dbReference type="NCBI Taxonomy" id="90675"/>
    <lineage>
        <taxon>Eukaryota</taxon>
        <taxon>Viridiplantae</taxon>
        <taxon>Streptophyta</taxon>
        <taxon>Embryophyta</taxon>
        <taxon>Tracheophyta</taxon>
        <taxon>Spermatophyta</taxon>
        <taxon>Magnoliopsida</taxon>
        <taxon>eudicotyledons</taxon>
        <taxon>Gunneridae</taxon>
        <taxon>Pentapetalae</taxon>
        <taxon>rosids</taxon>
        <taxon>malvids</taxon>
        <taxon>Brassicales</taxon>
        <taxon>Brassicaceae</taxon>
        <taxon>Camelineae</taxon>
        <taxon>Camelina</taxon>
    </lineage>
</organism>
<reference evidence="2 3" key="3">
    <citation type="submission" date="2025-05" db="UniProtKB">
        <authorList>
            <consortium name="RefSeq"/>
        </authorList>
    </citation>
    <scope>IDENTIFICATION</scope>
    <source>
        <tissue evidence="2 3">Leaf</tissue>
    </source>
</reference>
<gene>
    <name evidence="2 3" type="primary">LOC104738716</name>
</gene>
<name>A0ABM0VJK6_CAMSA</name>
<sequence>MYYPPVEEYLSHSRKRQIRNECLIDGYLKGFGQFHLRTQGRLRGIIDNSLLFRNRAPPGKVLLLNGATNTGILSKSEAAEKASLSSLGHDGMFLGGNYVAGVALVWRCLQVASQFNNFMSRYAYK</sequence>
<dbReference type="Proteomes" id="UP000694864">
    <property type="component" value="Chromosome 14"/>
</dbReference>
<keyword evidence="1" id="KW-1185">Reference proteome</keyword>
<dbReference type="RefSeq" id="XP_010457208.1">
    <property type="nucleotide sequence ID" value="XM_010458906.2"/>
</dbReference>
<dbReference type="GeneID" id="104738716"/>
<evidence type="ECO:0000313" key="2">
    <source>
        <dbReference type="RefSeq" id="XP_010457208.1"/>
    </source>
</evidence>
<reference evidence="1" key="1">
    <citation type="journal article" date="1997" name="Nucleic Acids Res.">
        <title>tRNAscan-SE: a program for improved detection of transfer RNA genes in genomic sequence.</title>
        <authorList>
            <person name="Lowe T.M."/>
            <person name="Eddy S.R."/>
        </authorList>
    </citation>
    <scope>NUCLEOTIDE SEQUENCE [LARGE SCALE GENOMIC DNA]</scope>
    <source>
        <strain evidence="1">r\DH55</strain>
    </source>
</reference>
<protein>
    <submittedName>
        <fullName evidence="2 3">Protoporphyrinogen oxidase 1, chloroplastic-like isoform X1</fullName>
    </submittedName>
</protein>
<evidence type="ECO:0000313" key="1">
    <source>
        <dbReference type="Proteomes" id="UP000694864"/>
    </source>
</evidence>
<reference evidence="1" key="2">
    <citation type="journal article" date="2014" name="Nat. Commun.">
        <title>The emerging biofuel crop Camelina sativa retains a highly undifferentiated hexaploid genome structure.</title>
        <authorList>
            <person name="Kagale S."/>
            <person name="Koh C."/>
            <person name="Nixon J."/>
            <person name="Bollina V."/>
            <person name="Clarke W.E."/>
            <person name="Tuteja R."/>
            <person name="Spillane C."/>
            <person name="Robinson S.J."/>
            <person name="Links M.G."/>
            <person name="Clarke C."/>
            <person name="Higgins E.E."/>
            <person name="Huebert T."/>
            <person name="Sharpe A.G."/>
            <person name="Parkin I.A."/>
        </authorList>
    </citation>
    <scope>NUCLEOTIDE SEQUENCE [LARGE SCALE GENOMIC DNA]</scope>
    <source>
        <strain evidence="1">r\DH55</strain>
    </source>
</reference>
<proteinExistence type="predicted"/>
<accession>A0ABM0VJK6</accession>